<keyword evidence="1" id="KW-0614">Plasmid</keyword>
<dbReference type="GeneID" id="94689150"/>
<reference evidence="1 4" key="2">
    <citation type="submission" date="2020-12" db="EMBL/GenBank/DDBJ databases">
        <title>FDA dAtabase for Regulatory Grade micrObial Sequences (FDA-ARGOS): Supporting development and validation of Infectious Disease Dx tests.</title>
        <authorList>
            <person name="Sproer C."/>
            <person name="Gronow S."/>
            <person name="Severitt S."/>
            <person name="Schroder I."/>
            <person name="Tallon L."/>
            <person name="Sadzewicz L."/>
            <person name="Zhao X."/>
            <person name="Boylan J."/>
            <person name="Ott S."/>
            <person name="Bowen H."/>
            <person name="Vavikolanu K."/>
            <person name="Mehta A."/>
            <person name="Aluvathingal J."/>
            <person name="Nadendla S."/>
            <person name="Lowell S."/>
            <person name="Myers T."/>
            <person name="Yan Y."/>
            <person name="Sichtig H."/>
        </authorList>
    </citation>
    <scope>NUCLEOTIDE SEQUENCE [LARGE SCALE GENOMIC DNA]</scope>
    <source>
        <strain evidence="1 4">FDAARGOS_890</strain>
        <plasmid evidence="1 4">unnamed</plasmid>
    </source>
</reference>
<dbReference type="EMBL" id="FNPE01000008">
    <property type="protein sequence ID" value="SDY83039.1"/>
    <property type="molecule type" value="Genomic_DNA"/>
</dbReference>
<proteinExistence type="predicted"/>
<reference evidence="2 3" key="1">
    <citation type="submission" date="2016-10" db="EMBL/GenBank/DDBJ databases">
        <authorList>
            <person name="de Groot N.N."/>
        </authorList>
    </citation>
    <scope>NUCLEOTIDE SEQUENCE [LARGE SCALE GENOMIC DNA]</scope>
    <source>
        <strain evidence="2 3">LMG 24775</strain>
    </source>
</reference>
<dbReference type="KEGG" id="dla:I6G47_33360"/>
<dbReference type="Proteomes" id="UP000595064">
    <property type="component" value="Plasmid unnamed"/>
</dbReference>
<protein>
    <submittedName>
        <fullName evidence="2">Uncharacterized protein</fullName>
    </submittedName>
</protein>
<organism evidence="2 3">
    <name type="scientific">Delftia lacustris</name>
    <dbReference type="NCBI Taxonomy" id="558537"/>
    <lineage>
        <taxon>Bacteria</taxon>
        <taxon>Pseudomonadati</taxon>
        <taxon>Pseudomonadota</taxon>
        <taxon>Betaproteobacteria</taxon>
        <taxon>Burkholderiales</taxon>
        <taxon>Comamonadaceae</taxon>
        <taxon>Delftia</taxon>
    </lineage>
</organism>
<keyword evidence="4" id="KW-1185">Reference proteome</keyword>
<dbReference type="EMBL" id="CP065749">
    <property type="protein sequence ID" value="QPS85034.1"/>
    <property type="molecule type" value="Genomic_DNA"/>
</dbReference>
<name>A0A1H3N468_9BURK</name>
<evidence type="ECO:0000313" key="3">
    <source>
        <dbReference type="Proteomes" id="UP000183417"/>
    </source>
</evidence>
<evidence type="ECO:0000313" key="1">
    <source>
        <dbReference type="EMBL" id="QPS85034.1"/>
    </source>
</evidence>
<accession>A0A1H3N468</accession>
<sequence length="146" mass="15905">MSYVVYTVLNDGIRERVTHEDCDACEQAGIIDRTLLPVLNTGKGWADSRRSGYSVTGEIKANAATFQLLDEGVPVAVLAVCLKAKASAGLWRWITANAQAQLPDVGEAPPPAWAALRYGVPEAALPSWLDWWAKHVAFALLTREGW</sequence>
<dbReference type="Proteomes" id="UP000183417">
    <property type="component" value="Unassembled WGS sequence"/>
</dbReference>
<gene>
    <name evidence="1" type="ORF">I6G47_33360</name>
    <name evidence="2" type="ORF">SAMN05421547_108143</name>
</gene>
<evidence type="ECO:0000313" key="4">
    <source>
        <dbReference type="Proteomes" id="UP000595064"/>
    </source>
</evidence>
<dbReference type="RefSeq" id="WP_047219627.1">
    <property type="nucleotide sequence ID" value="NZ_CP065749.1"/>
</dbReference>
<evidence type="ECO:0000313" key="2">
    <source>
        <dbReference type="EMBL" id="SDY83039.1"/>
    </source>
</evidence>
<geneLocation type="plasmid" evidence="1 4">
    <name>unnamed</name>
</geneLocation>
<dbReference type="AlphaFoldDB" id="A0A1H3N468"/>